<dbReference type="Gene3D" id="3.30.1140.40">
    <property type="entry name" value="Tctex-1"/>
    <property type="match status" value="1"/>
</dbReference>
<proteinExistence type="inferred from homology"/>
<dbReference type="Pfam" id="PF03645">
    <property type="entry name" value="Tctex-1"/>
    <property type="match status" value="1"/>
</dbReference>
<dbReference type="GO" id="GO:0005868">
    <property type="term" value="C:cytoplasmic dynein complex"/>
    <property type="evidence" value="ECO:0007669"/>
    <property type="project" value="TreeGrafter"/>
</dbReference>
<dbReference type="PANTHER" id="PTHR21255:SF7">
    <property type="entry name" value="DYNEIN LIGHT CHAIN TCTEX-TYPE PROTEIN 2B"/>
    <property type="match status" value="1"/>
</dbReference>
<dbReference type="OrthoDB" id="10260741at2759"/>
<dbReference type="STRING" id="37653.A0A0L8HHG2"/>
<dbReference type="PANTHER" id="PTHR21255">
    <property type="entry name" value="T-COMPLEX-ASSOCIATED-TESTIS-EXPRESSED 1/ DYNEIN LIGHT CHAIN"/>
    <property type="match status" value="1"/>
</dbReference>
<dbReference type="GO" id="GO:0005737">
    <property type="term" value="C:cytoplasm"/>
    <property type="evidence" value="ECO:0007669"/>
    <property type="project" value="TreeGrafter"/>
</dbReference>
<dbReference type="InterPro" id="IPR038586">
    <property type="entry name" value="Tctex-1-like_sf"/>
</dbReference>
<sequence>MPSLLGLLASKRMAKKISTRLYERRHGQNMVGVAAATTTSGVATTAAAAAPGTSLGMGAKHEPTYRMEPLRRFPKETSPLAVIKRTLAENLRNVEYAPKAGARLVMYLSDEIRDYVKALEFDRYKIVCYVVLGEKKDQDATVSSRCSWDDRTDGCACYTYEANSWYCTAIVYGIYKE</sequence>
<reference evidence="2" key="1">
    <citation type="submission" date="2015-07" db="EMBL/GenBank/DDBJ databases">
        <title>MeaNS - Measles Nucleotide Surveillance Program.</title>
        <authorList>
            <person name="Tran T."/>
            <person name="Druce J."/>
        </authorList>
    </citation>
    <scope>NUCLEOTIDE SEQUENCE</scope>
    <source>
        <strain evidence="2">UCB-OBI-ISO-001</strain>
        <tissue evidence="2">Gonad</tissue>
    </source>
</reference>
<dbReference type="EMBL" id="KQ418155">
    <property type="protein sequence ID" value="KOF88656.1"/>
    <property type="molecule type" value="Genomic_DNA"/>
</dbReference>
<accession>A0A0L8HHG2</accession>
<dbReference type="CDD" id="cd21451">
    <property type="entry name" value="DLC-like_TCTEX1D"/>
    <property type="match status" value="1"/>
</dbReference>
<evidence type="ECO:0008006" key="3">
    <source>
        <dbReference type="Google" id="ProtNLM"/>
    </source>
</evidence>
<protein>
    <recommendedName>
        <fullName evidence="3">Dynein light chain</fullName>
    </recommendedName>
</protein>
<evidence type="ECO:0000313" key="2">
    <source>
        <dbReference type="EMBL" id="KOF88656.1"/>
    </source>
</evidence>
<name>A0A0L8HHG2_OCTBM</name>
<dbReference type="AlphaFoldDB" id="A0A0L8HHG2"/>
<evidence type="ECO:0000256" key="1">
    <source>
        <dbReference type="ARBA" id="ARBA00005361"/>
    </source>
</evidence>
<gene>
    <name evidence="2" type="ORF">OCBIM_22014594mg</name>
</gene>
<comment type="similarity">
    <text evidence="1">Belongs to the dynein light chain Tctex-type family.</text>
</comment>
<organism evidence="2">
    <name type="scientific">Octopus bimaculoides</name>
    <name type="common">California two-spotted octopus</name>
    <dbReference type="NCBI Taxonomy" id="37653"/>
    <lineage>
        <taxon>Eukaryota</taxon>
        <taxon>Metazoa</taxon>
        <taxon>Spiralia</taxon>
        <taxon>Lophotrochozoa</taxon>
        <taxon>Mollusca</taxon>
        <taxon>Cephalopoda</taxon>
        <taxon>Coleoidea</taxon>
        <taxon>Octopodiformes</taxon>
        <taxon>Octopoda</taxon>
        <taxon>Incirrata</taxon>
        <taxon>Octopodidae</taxon>
        <taxon>Octopus</taxon>
    </lineage>
</organism>
<dbReference type="InterPro" id="IPR005334">
    <property type="entry name" value="Tctex-1-like"/>
</dbReference>
<dbReference type="GO" id="GO:0007018">
    <property type="term" value="P:microtubule-based movement"/>
    <property type="evidence" value="ECO:0007669"/>
    <property type="project" value="TreeGrafter"/>
</dbReference>
<dbReference type="GO" id="GO:0045505">
    <property type="term" value="F:dynein intermediate chain binding"/>
    <property type="evidence" value="ECO:0007669"/>
    <property type="project" value="TreeGrafter"/>
</dbReference>